<organism evidence="6 7">
    <name type="scientific">Rhodanobacter lycopersici</name>
    <dbReference type="NCBI Taxonomy" id="3162487"/>
    <lineage>
        <taxon>Bacteria</taxon>
        <taxon>Pseudomonadati</taxon>
        <taxon>Pseudomonadota</taxon>
        <taxon>Gammaproteobacteria</taxon>
        <taxon>Lysobacterales</taxon>
        <taxon>Rhodanobacteraceae</taxon>
        <taxon>Rhodanobacter</taxon>
    </lineage>
</organism>
<evidence type="ECO:0000256" key="1">
    <source>
        <dbReference type="ARBA" id="ARBA00022475"/>
    </source>
</evidence>
<sequence length="66" mass="7363">MPREISIYGVLVPGLLPIFLGCLLLMVLVDALIGRYGLHRYVWHPPLFRLALFACLFGLAGLLLLN</sequence>
<accession>A0ABV3QDF6</accession>
<evidence type="ECO:0000256" key="5">
    <source>
        <dbReference type="SAM" id="Phobius"/>
    </source>
</evidence>
<evidence type="ECO:0000313" key="6">
    <source>
        <dbReference type="EMBL" id="MEW9571858.1"/>
    </source>
</evidence>
<evidence type="ECO:0000256" key="4">
    <source>
        <dbReference type="ARBA" id="ARBA00023136"/>
    </source>
</evidence>
<dbReference type="RefSeq" id="WP_367853928.1">
    <property type="nucleotide sequence ID" value="NZ_JBFOHK010000002.1"/>
</dbReference>
<dbReference type="Proteomes" id="UP001556220">
    <property type="component" value="Unassembled WGS sequence"/>
</dbReference>
<evidence type="ECO:0000313" key="7">
    <source>
        <dbReference type="Proteomes" id="UP001556220"/>
    </source>
</evidence>
<comment type="caution">
    <text evidence="6">The sequence shown here is derived from an EMBL/GenBank/DDBJ whole genome shotgun (WGS) entry which is preliminary data.</text>
</comment>
<evidence type="ECO:0000256" key="2">
    <source>
        <dbReference type="ARBA" id="ARBA00022692"/>
    </source>
</evidence>
<proteinExistence type="predicted"/>
<keyword evidence="1" id="KW-1003">Cell membrane</keyword>
<protein>
    <submittedName>
        <fullName evidence="6">DUF1656 domain-containing protein</fullName>
    </submittedName>
</protein>
<keyword evidence="3 5" id="KW-1133">Transmembrane helix</keyword>
<dbReference type="InterPro" id="IPR012451">
    <property type="entry name" value="DUF1656"/>
</dbReference>
<reference evidence="6 7" key="1">
    <citation type="submission" date="2024-06" db="EMBL/GenBank/DDBJ databases">
        <authorList>
            <person name="Woo H."/>
        </authorList>
    </citation>
    <scope>NUCLEOTIDE SEQUENCE [LARGE SCALE GENOMIC DNA]</scope>
    <source>
        <strain evidence="6 7">Si-c</strain>
    </source>
</reference>
<keyword evidence="2 5" id="KW-0812">Transmembrane</keyword>
<name>A0ABV3QDF6_9GAMM</name>
<dbReference type="EMBL" id="JBFOHK010000002">
    <property type="protein sequence ID" value="MEW9571858.1"/>
    <property type="molecule type" value="Genomic_DNA"/>
</dbReference>
<feature type="transmembrane region" description="Helical" evidence="5">
    <location>
        <begin position="47"/>
        <end position="65"/>
    </location>
</feature>
<dbReference type="PROSITE" id="PS51257">
    <property type="entry name" value="PROKAR_LIPOPROTEIN"/>
    <property type="match status" value="1"/>
</dbReference>
<evidence type="ECO:0000256" key="3">
    <source>
        <dbReference type="ARBA" id="ARBA00022989"/>
    </source>
</evidence>
<feature type="transmembrane region" description="Helical" evidence="5">
    <location>
        <begin position="7"/>
        <end position="27"/>
    </location>
</feature>
<gene>
    <name evidence="6" type="ORF">ABQJ54_08845</name>
</gene>
<keyword evidence="7" id="KW-1185">Reference proteome</keyword>
<dbReference type="Pfam" id="PF07869">
    <property type="entry name" value="DUF1656"/>
    <property type="match status" value="1"/>
</dbReference>
<keyword evidence="4 5" id="KW-0472">Membrane</keyword>